<sequence>MERCDAIVTNKNKRFTLRASDELATKLEKKAQRLGVSKNALILFTLEKELNNEQKKK</sequence>
<dbReference type="AlphaFoldDB" id="A0A5C8H7B7"/>
<proteinExistence type="predicted"/>
<evidence type="ECO:0000313" key="3">
    <source>
        <dbReference type="Proteomes" id="UP000471300"/>
    </source>
</evidence>
<organism evidence="2 3">
    <name type="scientific">Ligilactobacillus salivarius</name>
    <dbReference type="NCBI Taxonomy" id="1624"/>
    <lineage>
        <taxon>Bacteria</taxon>
        <taxon>Bacillati</taxon>
        <taxon>Bacillota</taxon>
        <taxon>Bacilli</taxon>
        <taxon>Lactobacillales</taxon>
        <taxon>Lactobacillaceae</taxon>
        <taxon>Ligilactobacillus</taxon>
    </lineage>
</organism>
<accession>A0A5C8H7B7</accession>
<comment type="caution">
    <text evidence="2">The sequence shown here is derived from an EMBL/GenBank/DDBJ whole genome shotgun (WGS) entry which is preliminary data.</text>
</comment>
<dbReference type="EMBL" id="VSTU01000018">
    <property type="protein sequence ID" value="MYZ67009.1"/>
    <property type="molecule type" value="Genomic_DNA"/>
</dbReference>
<gene>
    <name evidence="2" type="ORF">FYL06_08655</name>
</gene>
<evidence type="ECO:0000313" key="2">
    <source>
        <dbReference type="EMBL" id="MYZ67009.1"/>
    </source>
</evidence>
<dbReference type="InterPro" id="IPR010985">
    <property type="entry name" value="Ribbon_hlx_hlx"/>
</dbReference>
<protein>
    <submittedName>
        <fullName evidence="2">Ribbon-helix-helix protein, CopG family</fullName>
    </submittedName>
</protein>
<reference evidence="2 3" key="1">
    <citation type="journal article" date="2020" name="Food Funct.">
        <title>Screening of Lactobacillus salivarius strains from the feces of Chinese populations and the evaluation of their effects against intestinal inflammation in mice.</title>
        <authorList>
            <person name="Zhai Q."/>
            <person name="Shen X."/>
            <person name="Cen S."/>
            <person name="Zhang C."/>
            <person name="Tian F."/>
            <person name="Zhao J."/>
            <person name="Zhang H."/>
            <person name="Xue Y."/>
            <person name="Chen W."/>
        </authorList>
    </citation>
    <scope>NUCLEOTIDE SEQUENCE [LARGE SCALE GENOMIC DNA]</scope>
    <source>
        <strain evidence="2 3">FZJTZ28M4.scaf</strain>
    </source>
</reference>
<dbReference type="Pfam" id="PF01402">
    <property type="entry name" value="RHH_1"/>
    <property type="match status" value="1"/>
</dbReference>
<dbReference type="InterPro" id="IPR002145">
    <property type="entry name" value="CopG"/>
</dbReference>
<dbReference type="InterPro" id="IPR013321">
    <property type="entry name" value="Arc_rbn_hlx_hlx"/>
</dbReference>
<feature type="domain" description="Ribbon-helix-helix protein CopG" evidence="1">
    <location>
        <begin position="13"/>
        <end position="42"/>
    </location>
</feature>
<name>A0A5C8H7B7_9LACO</name>
<dbReference type="Proteomes" id="UP000471300">
    <property type="component" value="Unassembled WGS sequence"/>
</dbReference>
<evidence type="ECO:0000259" key="1">
    <source>
        <dbReference type="Pfam" id="PF01402"/>
    </source>
</evidence>
<dbReference type="Gene3D" id="1.10.1220.10">
    <property type="entry name" value="Met repressor-like"/>
    <property type="match status" value="1"/>
</dbReference>
<dbReference type="GO" id="GO:0006355">
    <property type="term" value="P:regulation of DNA-templated transcription"/>
    <property type="evidence" value="ECO:0007669"/>
    <property type="project" value="InterPro"/>
</dbReference>
<dbReference type="SUPFAM" id="SSF47598">
    <property type="entry name" value="Ribbon-helix-helix"/>
    <property type="match status" value="1"/>
</dbReference>